<comment type="similarity">
    <text evidence="1">Belongs to the VPS13 family.</text>
</comment>
<dbReference type="Pfam" id="PF25036">
    <property type="entry name" value="VPS13_VAB"/>
    <property type="match status" value="1"/>
</dbReference>
<organism evidence="5 6">
    <name type="scientific">Chrysochromulina tobinii</name>
    <dbReference type="NCBI Taxonomy" id="1460289"/>
    <lineage>
        <taxon>Eukaryota</taxon>
        <taxon>Haptista</taxon>
        <taxon>Haptophyta</taxon>
        <taxon>Prymnesiophyceae</taxon>
        <taxon>Prymnesiales</taxon>
        <taxon>Chrysochromulinaceae</taxon>
        <taxon>Chrysochromulina</taxon>
    </lineage>
</organism>
<dbReference type="SUPFAM" id="SSF50729">
    <property type="entry name" value="PH domain-like"/>
    <property type="match status" value="1"/>
</dbReference>
<dbReference type="EMBL" id="JWZX01000528">
    <property type="protein sequence ID" value="KOO52730.1"/>
    <property type="molecule type" value="Genomic_DNA"/>
</dbReference>
<feature type="compositionally biased region" description="Basic and acidic residues" evidence="3">
    <location>
        <begin position="1168"/>
        <end position="1179"/>
    </location>
</feature>
<dbReference type="PROSITE" id="PS50003">
    <property type="entry name" value="PH_DOMAIN"/>
    <property type="match status" value="1"/>
</dbReference>
<evidence type="ECO:0000313" key="6">
    <source>
        <dbReference type="Proteomes" id="UP000037460"/>
    </source>
</evidence>
<accession>A0A0M0LNS1</accession>
<dbReference type="PANTHER" id="PTHR16166:SF93">
    <property type="entry name" value="INTERMEMBRANE LIPID TRANSFER PROTEIN VPS13"/>
    <property type="match status" value="1"/>
</dbReference>
<proteinExistence type="inferred from homology"/>
<dbReference type="Gene3D" id="1.25.40.20">
    <property type="entry name" value="Ankyrin repeat-containing domain"/>
    <property type="match status" value="1"/>
</dbReference>
<dbReference type="InterPro" id="IPR002110">
    <property type="entry name" value="Ankyrin_rpt"/>
</dbReference>
<feature type="repeat" description="ANK" evidence="2">
    <location>
        <begin position="45"/>
        <end position="71"/>
    </location>
</feature>
<dbReference type="InterPro" id="IPR001849">
    <property type="entry name" value="PH_domain"/>
</dbReference>
<dbReference type="GO" id="GO:0006623">
    <property type="term" value="P:protein targeting to vacuole"/>
    <property type="evidence" value="ECO:0007669"/>
    <property type="project" value="TreeGrafter"/>
</dbReference>
<dbReference type="SMART" id="SM00248">
    <property type="entry name" value="ANK"/>
    <property type="match status" value="2"/>
</dbReference>
<feature type="region of interest" description="Disordered" evidence="3">
    <location>
        <begin position="1151"/>
        <end position="1179"/>
    </location>
</feature>
<name>A0A0M0LNS1_9EUKA</name>
<dbReference type="InterPro" id="IPR011993">
    <property type="entry name" value="PH-like_dom_sf"/>
</dbReference>
<dbReference type="InterPro" id="IPR026847">
    <property type="entry name" value="VPS13"/>
</dbReference>
<feature type="domain" description="PH" evidence="4">
    <location>
        <begin position="112"/>
        <end position="223"/>
    </location>
</feature>
<dbReference type="OrthoDB" id="5596414at2759"/>
<keyword evidence="6" id="KW-1185">Reference proteome</keyword>
<dbReference type="PROSITE" id="PS50088">
    <property type="entry name" value="ANK_REPEAT"/>
    <property type="match status" value="1"/>
</dbReference>
<dbReference type="PROSITE" id="PS50297">
    <property type="entry name" value="ANK_REP_REGION"/>
    <property type="match status" value="1"/>
</dbReference>
<dbReference type="Pfam" id="PF12796">
    <property type="entry name" value="Ank_2"/>
    <property type="match status" value="1"/>
</dbReference>
<gene>
    <name evidence="5" type="ORF">Ctob_012878</name>
</gene>
<evidence type="ECO:0000313" key="5">
    <source>
        <dbReference type="EMBL" id="KOO52730.1"/>
    </source>
</evidence>
<dbReference type="SMART" id="SM00233">
    <property type="entry name" value="PH"/>
    <property type="match status" value="1"/>
</dbReference>
<evidence type="ECO:0000256" key="1">
    <source>
        <dbReference type="ARBA" id="ARBA00006545"/>
    </source>
</evidence>
<evidence type="ECO:0000256" key="2">
    <source>
        <dbReference type="PROSITE-ProRule" id="PRU00023"/>
    </source>
</evidence>
<sequence length="1339" mass="139427">MQVRAEPNSTDGSHTALCRACENQRYELVTILLEHGARASDIAPSGTTALHCAARAGPKRLVTHLIEAKADPLRAHTAEGTLPVEMVNWRLGVGTSEATAVHEVLCSASLSKAECSGFLTKLGGERLSWKRRFCIVPTAKSDELQLRYFADEKLTSLYGAIDLRQLLPSAIRTPSHSEMVARGQPADVPRSFDIIASGRVYVFKADSKAMCDHWVARLQILLGHAAAVAFDAMSVVSEASTPSRAPGRRPEPFDSVSSAVSSASLRSHAASAAASASGGAAPSASFTRQGGIKEGGRSLMRKIMNRVTDTEPVHEGQHTSHGVTAVGSDEVEAADADEGAHSTSLTLFVGEAAAQATSEDAQASVGQAAGEAGLLCFEPLEGLRVHALHTSLHLLQPIATTKMKRGAKRGSALGVVVEVALLNGVRTMSIRSAVHAATLLPPTLFSRDMSVTSVDDALLVCPPIERTGSPWAACVVIGYEYESRGKLCLTTHFFCWYTLHGVHHDGVLLASKVARVAAQSGVLNGSDGLELHLGHLGVRLAFSGFEYRDESLQRISDGRLSKAFSISVTGNEGELEVSTGKGQRAELVVSVNAAKGAAAALGTCVVEVHDRFMIHNRTLQHIELMQWAGDASSTAAEIKQAITGAAREAREAMREKLGFVKSDSQASAASVYELPPGGQAPIKWHSGDEGRRFVALRSSKGFRMYDWCEPFSPVSTGEIILKCRALNDATGASGGSARQDGSAPLYLRLNVSMGQLRLPYRVTNRTPYLLAFCQRGSEQLQEHWDLLGAGEACEYTWDRPGGDRCLAVLARDAAGAWHGEASVTSAATCAPYSIEKISEKLAPLKIVKSRALGGADAVARTKSYGAAQHGAAGVEAAGSMRVSAGAAADKVLGSAGAAADKVLGSAGAAADKVLGSAGAAADKVLGSAGAAADKVLGSAGAAADKVLGSAGAAADKVLGSAGAAAGSVLGDARAAAGSVLGSAKAAAGNVLDSGMGAAGNVLERAGSATGSVLGREGSAKEVLVTPSDKLFTPSDKPSPVERYQSAKELLAATSPPPDETVLLSASCLLWAGGQCWAKGWLCVTQSSLTFLAFSEAQMAAALAANSVAAKAAREGPAMARVRLQMASAARDRLAHGIKGVLQKVKSRAREEGVVAGGSAPTVQTPSEGRPDEERAPTTTRVDRRAGVVVVGAGLDVCNGFYRYVPERARSAVLKALASGKPLFRNADGACIHWSDTDWTRKKGYPAGVGCWGVGYDDHHRYMARGDSLLPPETGWVVRYGTAASGPLGVAPAPTLDLARMVELRLAWANGRADSLIQAQSDEGCARCSSKYPVTATDCH</sequence>
<keyword evidence="2" id="KW-0040">ANK repeat</keyword>
<dbReference type="GO" id="GO:0045053">
    <property type="term" value="P:protein retention in Golgi apparatus"/>
    <property type="evidence" value="ECO:0007669"/>
    <property type="project" value="TreeGrafter"/>
</dbReference>
<feature type="region of interest" description="Disordered" evidence="3">
    <location>
        <begin position="240"/>
        <end position="259"/>
    </location>
</feature>
<reference evidence="6" key="1">
    <citation type="journal article" date="2015" name="PLoS Genet.">
        <title>Genome Sequence and Transcriptome Analyses of Chrysochromulina tobin: Metabolic Tools for Enhanced Algal Fitness in the Prominent Order Prymnesiales (Haptophyceae).</title>
        <authorList>
            <person name="Hovde B.T."/>
            <person name="Deodato C.R."/>
            <person name="Hunsperger H.M."/>
            <person name="Ryken S.A."/>
            <person name="Yost W."/>
            <person name="Jha R.K."/>
            <person name="Patterson J."/>
            <person name="Monnat R.J. Jr."/>
            <person name="Barlow S.B."/>
            <person name="Starkenburg S.R."/>
            <person name="Cattolico R.A."/>
        </authorList>
    </citation>
    <scope>NUCLEOTIDE SEQUENCE</scope>
    <source>
        <strain evidence="6">CCMP291</strain>
    </source>
</reference>
<protein>
    <submittedName>
        <fullName evidence="5">Cellulose-binding protein</fullName>
    </submittedName>
</protein>
<evidence type="ECO:0000259" key="4">
    <source>
        <dbReference type="PROSITE" id="PS50003"/>
    </source>
</evidence>
<dbReference type="InterPro" id="IPR009543">
    <property type="entry name" value="VPS13_VAB"/>
</dbReference>
<dbReference type="Proteomes" id="UP000037460">
    <property type="component" value="Unassembled WGS sequence"/>
</dbReference>
<dbReference type="Pfam" id="PF00169">
    <property type="entry name" value="PH"/>
    <property type="match status" value="1"/>
</dbReference>
<dbReference type="SUPFAM" id="SSF48403">
    <property type="entry name" value="Ankyrin repeat"/>
    <property type="match status" value="1"/>
</dbReference>
<dbReference type="InterPro" id="IPR036770">
    <property type="entry name" value="Ankyrin_rpt-contain_sf"/>
</dbReference>
<evidence type="ECO:0000256" key="3">
    <source>
        <dbReference type="SAM" id="MobiDB-lite"/>
    </source>
</evidence>
<dbReference type="Gene3D" id="2.30.29.30">
    <property type="entry name" value="Pleckstrin-homology domain (PH domain)/Phosphotyrosine-binding domain (PTB)"/>
    <property type="match status" value="1"/>
</dbReference>
<dbReference type="PANTHER" id="PTHR16166">
    <property type="entry name" value="VACUOLAR PROTEIN SORTING-ASSOCIATED PROTEIN VPS13"/>
    <property type="match status" value="1"/>
</dbReference>
<comment type="caution">
    <text evidence="5">The sequence shown here is derived from an EMBL/GenBank/DDBJ whole genome shotgun (WGS) entry which is preliminary data.</text>
</comment>